<accession>A0A844CXE7</accession>
<keyword evidence="5" id="KW-1185">Reference proteome</keyword>
<organism evidence="4 5">
    <name type="scientific">Roseovarius bejariae</name>
    <dbReference type="NCBI Taxonomy" id="2576383"/>
    <lineage>
        <taxon>Bacteria</taxon>
        <taxon>Pseudomonadati</taxon>
        <taxon>Pseudomonadota</taxon>
        <taxon>Alphaproteobacteria</taxon>
        <taxon>Rhodobacterales</taxon>
        <taxon>Roseobacteraceae</taxon>
        <taxon>Roseovarius</taxon>
    </lineage>
</organism>
<dbReference type="OrthoDB" id="4964299at2"/>
<sequence>MTVLGVTCLRDDGPYVVEWVAHHLAAGVDHILVLSHDCTDGSDALLDALQASGRVTHLPFAPQGRKSVQWQALKLAGEHPRVTGADWVLVFDCDEFLSLDPGCADLSGFMDHVQGQGGKADAVAIPWRLFGSDGQAGHDPALTPDRFRRAAPRDLQFPMAHLFKSLVRPKAFQKLGVHRPRRKPRRDAVWLSAWGERLPDGFVQNDEMITLYNHAKAHAPLAELNHYSLRSRDEFMLKRHRGLPNHMKKPIDVGYWVERNWNTVEEPRIDSMLPATRALLEDLMTLPDVRACHDATVAAHQRRLAEIMQDVEETRFHWQLGLTTNSTPPSPEALRSYLRTMAAARGNKG</sequence>
<evidence type="ECO:0000256" key="2">
    <source>
        <dbReference type="ARBA" id="ARBA00022692"/>
    </source>
</evidence>
<dbReference type="PANTHER" id="PTHR21461">
    <property type="entry name" value="GLYCOSYLTRANSFERASE FAMILY 92 PROTEIN"/>
    <property type="match status" value="1"/>
</dbReference>
<dbReference type="RefSeq" id="WP_154150496.1">
    <property type="nucleotide sequence ID" value="NZ_SZWE01000001.1"/>
</dbReference>
<comment type="caution">
    <text evidence="4">The sequence shown here is derived from an EMBL/GenBank/DDBJ whole genome shotgun (WGS) entry which is preliminary data.</text>
</comment>
<protein>
    <submittedName>
        <fullName evidence="4">Glycosyltransferase family 2 protein</fullName>
    </submittedName>
</protein>
<proteinExistence type="predicted"/>
<keyword evidence="2" id="KW-0812">Transmembrane</keyword>
<name>A0A844CXE7_9RHOB</name>
<keyword evidence="4" id="KW-0808">Transferase</keyword>
<dbReference type="GO" id="GO:0005737">
    <property type="term" value="C:cytoplasm"/>
    <property type="evidence" value="ECO:0007669"/>
    <property type="project" value="TreeGrafter"/>
</dbReference>
<gene>
    <name evidence="4" type="ORF">FDP25_07760</name>
</gene>
<dbReference type="PANTHER" id="PTHR21461:SF69">
    <property type="entry name" value="GLYCOSYLTRANSFERASE FAMILY 92 PROTEIN"/>
    <property type="match status" value="1"/>
</dbReference>
<evidence type="ECO:0000256" key="3">
    <source>
        <dbReference type="ARBA" id="ARBA00022989"/>
    </source>
</evidence>
<dbReference type="AlphaFoldDB" id="A0A844CXE7"/>
<keyword evidence="3" id="KW-0472">Membrane</keyword>
<dbReference type="GO" id="GO:0016020">
    <property type="term" value="C:membrane"/>
    <property type="evidence" value="ECO:0007669"/>
    <property type="project" value="UniProtKB-SubCell"/>
</dbReference>
<evidence type="ECO:0000256" key="1">
    <source>
        <dbReference type="ARBA" id="ARBA00004167"/>
    </source>
</evidence>
<reference evidence="4 5" key="1">
    <citation type="submission" date="2019-05" db="EMBL/GenBank/DDBJ databases">
        <title>Roseovarius bejariae sp. nov., a moderately halophylic bacterium isolated from a saline soil in Rambla Salada (Murcia).</title>
        <authorList>
            <person name="Castro D.J."/>
            <person name="Gomez-Altuve A."/>
            <person name="Reina J.C."/>
            <person name="Rodriguez M."/>
            <person name="Sampedro I."/>
            <person name="Llamas I."/>
            <person name="Martinez-Checa F."/>
        </authorList>
    </citation>
    <scope>NUCLEOTIDE SEQUENCE [LARGE SCALE GENOMIC DNA]</scope>
    <source>
        <strain evidence="4 5">A21</strain>
    </source>
</reference>
<dbReference type="EMBL" id="SZWE01000001">
    <property type="protein sequence ID" value="MRU15320.1"/>
    <property type="molecule type" value="Genomic_DNA"/>
</dbReference>
<dbReference type="InterPro" id="IPR029044">
    <property type="entry name" value="Nucleotide-diphossugar_trans"/>
</dbReference>
<evidence type="ECO:0000313" key="5">
    <source>
        <dbReference type="Proteomes" id="UP000564704"/>
    </source>
</evidence>
<dbReference type="Pfam" id="PF13704">
    <property type="entry name" value="Glyco_tranf_2_4"/>
    <property type="match status" value="1"/>
</dbReference>
<dbReference type="GO" id="GO:0016757">
    <property type="term" value="F:glycosyltransferase activity"/>
    <property type="evidence" value="ECO:0007669"/>
    <property type="project" value="TreeGrafter"/>
</dbReference>
<evidence type="ECO:0000313" key="4">
    <source>
        <dbReference type="EMBL" id="MRU15320.1"/>
    </source>
</evidence>
<dbReference type="Proteomes" id="UP000564704">
    <property type="component" value="Unassembled WGS sequence"/>
</dbReference>
<keyword evidence="3" id="KW-1133">Transmembrane helix</keyword>
<dbReference type="SUPFAM" id="SSF53448">
    <property type="entry name" value="Nucleotide-diphospho-sugar transferases"/>
    <property type="match status" value="1"/>
</dbReference>
<comment type="subcellular location">
    <subcellularLocation>
        <location evidence="1">Membrane</location>
        <topology evidence="1">Single-pass membrane protein</topology>
    </subcellularLocation>
</comment>